<evidence type="ECO:0000313" key="1">
    <source>
        <dbReference type="EMBL" id="CEO53385.1"/>
    </source>
</evidence>
<organism evidence="1">
    <name type="scientific">Bionectria ochroleuca</name>
    <name type="common">Gliocladium roseum</name>
    <dbReference type="NCBI Taxonomy" id="29856"/>
    <lineage>
        <taxon>Eukaryota</taxon>
        <taxon>Fungi</taxon>
        <taxon>Dikarya</taxon>
        <taxon>Ascomycota</taxon>
        <taxon>Pezizomycotina</taxon>
        <taxon>Sordariomycetes</taxon>
        <taxon>Hypocreomycetidae</taxon>
        <taxon>Hypocreales</taxon>
        <taxon>Bionectriaceae</taxon>
        <taxon>Clonostachys</taxon>
    </lineage>
</organism>
<gene>
    <name evidence="1" type="ORF">BN869_000009443_1</name>
</gene>
<name>A0A0B7KEP6_BIOOC</name>
<dbReference type="EMBL" id="CDPU01000035">
    <property type="protein sequence ID" value="CEO53385.1"/>
    <property type="molecule type" value="Genomic_DNA"/>
</dbReference>
<protein>
    <submittedName>
        <fullName evidence="1">Uncharacterized protein</fullName>
    </submittedName>
</protein>
<dbReference type="AlphaFoldDB" id="A0A0B7KEP6"/>
<accession>A0A0B7KEP6</accession>
<sequence>MNFLFPILLNPSTATEDRSAGPSAHPMGFRTYALRGPSFHTLLSYPAASVKANNHWGKIK</sequence>
<reference evidence="1" key="1">
    <citation type="submission" date="2015-01" db="EMBL/GenBank/DDBJ databases">
        <authorList>
            <person name="Durling Mikael"/>
        </authorList>
    </citation>
    <scope>NUCLEOTIDE SEQUENCE</scope>
</reference>
<proteinExistence type="predicted"/>